<reference evidence="2" key="1">
    <citation type="submission" date="2021-06" db="EMBL/GenBank/DDBJ databases">
        <authorList>
            <person name="Kallberg Y."/>
            <person name="Tangrot J."/>
            <person name="Rosling A."/>
        </authorList>
    </citation>
    <scope>NUCLEOTIDE SEQUENCE</scope>
    <source>
        <strain evidence="2">IN212</strain>
    </source>
</reference>
<dbReference type="Pfam" id="PF05685">
    <property type="entry name" value="Uma2"/>
    <property type="match status" value="1"/>
</dbReference>
<keyword evidence="3" id="KW-1185">Reference proteome</keyword>
<sequence>MPPLPVHAETDSPDDEQLLLGYREAEIIGQLENSPDKPTILSPDVSVVLKTRFLKIIKYKDKAFPPVAPNFIVELRSLSDSPQYLHQKMIHWVNAGVDEGISIDLITNPPEVSIYTFNSDTNKVIWKSLVKPDQVESEVLKG</sequence>
<feature type="domain" description="Putative restriction endonuclease" evidence="1">
    <location>
        <begin position="39"/>
        <end position="118"/>
    </location>
</feature>
<name>A0A9N9IS18_9GLOM</name>
<dbReference type="EMBL" id="CAJVPZ010033934">
    <property type="protein sequence ID" value="CAG8745628.1"/>
    <property type="molecule type" value="Genomic_DNA"/>
</dbReference>
<dbReference type="InterPro" id="IPR012296">
    <property type="entry name" value="Nuclease_put_TT1808"/>
</dbReference>
<evidence type="ECO:0000313" key="2">
    <source>
        <dbReference type="EMBL" id="CAG8745628.1"/>
    </source>
</evidence>
<dbReference type="AlphaFoldDB" id="A0A9N9IS18"/>
<dbReference type="Gene3D" id="3.90.1570.10">
    <property type="entry name" value="tt1808, chain A"/>
    <property type="match status" value="1"/>
</dbReference>
<feature type="non-terminal residue" evidence="2">
    <location>
        <position position="1"/>
    </location>
</feature>
<comment type="caution">
    <text evidence="2">The sequence shown here is derived from an EMBL/GenBank/DDBJ whole genome shotgun (WGS) entry which is preliminary data.</text>
</comment>
<protein>
    <submittedName>
        <fullName evidence="2">11430_t:CDS:1</fullName>
    </submittedName>
</protein>
<evidence type="ECO:0000259" key="1">
    <source>
        <dbReference type="Pfam" id="PF05685"/>
    </source>
</evidence>
<dbReference type="GO" id="GO:0006302">
    <property type="term" value="P:double-strand break repair"/>
    <property type="evidence" value="ECO:0007669"/>
    <property type="project" value="UniProtKB-ARBA"/>
</dbReference>
<organism evidence="2 3">
    <name type="scientific">Racocetra fulgida</name>
    <dbReference type="NCBI Taxonomy" id="60492"/>
    <lineage>
        <taxon>Eukaryota</taxon>
        <taxon>Fungi</taxon>
        <taxon>Fungi incertae sedis</taxon>
        <taxon>Mucoromycota</taxon>
        <taxon>Glomeromycotina</taxon>
        <taxon>Glomeromycetes</taxon>
        <taxon>Diversisporales</taxon>
        <taxon>Gigasporaceae</taxon>
        <taxon>Racocetra</taxon>
    </lineage>
</organism>
<dbReference type="CDD" id="cd06260">
    <property type="entry name" value="DUF820-like"/>
    <property type="match status" value="1"/>
</dbReference>
<accession>A0A9N9IS18</accession>
<dbReference type="Proteomes" id="UP000789396">
    <property type="component" value="Unassembled WGS sequence"/>
</dbReference>
<dbReference type="InterPro" id="IPR008538">
    <property type="entry name" value="Uma2"/>
</dbReference>
<dbReference type="OrthoDB" id="2305086at2759"/>
<dbReference type="SUPFAM" id="SSF52980">
    <property type="entry name" value="Restriction endonuclease-like"/>
    <property type="match status" value="1"/>
</dbReference>
<gene>
    <name evidence="2" type="ORF">RFULGI_LOCUS13207</name>
</gene>
<evidence type="ECO:0000313" key="3">
    <source>
        <dbReference type="Proteomes" id="UP000789396"/>
    </source>
</evidence>
<dbReference type="InterPro" id="IPR011335">
    <property type="entry name" value="Restrct_endonuc-II-like"/>
</dbReference>
<proteinExistence type="predicted"/>